<dbReference type="RefSeq" id="WP_025580773.1">
    <property type="nucleotide sequence ID" value="NZ_CZAW01000083.1"/>
</dbReference>
<sequence length="428" mass="46179">MNNWKKFTAACMGVAMVGTTVFGASATVFAADTVTLDVWHQFTDPESAQTQAFEAAVEEYEKEHENIKIELHGLDTESYKTKISTEFASSASGVDVFYYWAPGKLKQLTDADKVLPLNDYVTDDIKSRIKEGSTSNFELDGNLYALPIDSYMMCLFCNKDLFDQAGVEIPTTYDELITAGEALAKLDGVTPLAVGAKDAWLAGALYESLALREVGASEVQSALLGETEFTNEGFKKAAEDVVELYDKGILGKNPLEDGEAEATADFLNGKVAMQLDGSWFAGTIDNAEDSAVKDVEVITFPVVSDEQDAADYAGGASASFFVNKNTDTPEESADFAMYISEKMGEQALELGTGFPCWNTDVDTDTISPTFVKLMDLYDGVKTGVQNWDGIINANAAAVHLEQAQSLLSGNADIDSFMTAHQDAISAAE</sequence>
<name>A0A174U0D6_9FIRM</name>
<dbReference type="EMBL" id="CZAW01000083">
    <property type="protein sequence ID" value="CUQ14181.1"/>
    <property type="molecule type" value="Genomic_DNA"/>
</dbReference>
<dbReference type="Gene3D" id="3.40.190.10">
    <property type="entry name" value="Periplasmic binding protein-like II"/>
    <property type="match status" value="2"/>
</dbReference>
<organism evidence="3 4">
    <name type="scientific">Blautia wexlerae</name>
    <dbReference type="NCBI Taxonomy" id="418240"/>
    <lineage>
        <taxon>Bacteria</taxon>
        <taxon>Bacillati</taxon>
        <taxon>Bacillota</taxon>
        <taxon>Clostridia</taxon>
        <taxon>Lachnospirales</taxon>
        <taxon>Lachnospiraceae</taxon>
        <taxon>Blautia</taxon>
    </lineage>
</organism>
<feature type="signal peptide" evidence="2">
    <location>
        <begin position="1"/>
        <end position="30"/>
    </location>
</feature>
<dbReference type="SUPFAM" id="SSF53850">
    <property type="entry name" value="Periplasmic binding protein-like II"/>
    <property type="match status" value="1"/>
</dbReference>
<feature type="coiled-coil region" evidence="1">
    <location>
        <begin position="50"/>
        <end position="77"/>
    </location>
</feature>
<evidence type="ECO:0000256" key="2">
    <source>
        <dbReference type="SAM" id="SignalP"/>
    </source>
</evidence>
<accession>A0A174U0D6</accession>
<proteinExistence type="predicted"/>
<dbReference type="Pfam" id="PF01547">
    <property type="entry name" value="SBP_bac_1"/>
    <property type="match status" value="1"/>
</dbReference>
<protein>
    <submittedName>
        <fullName evidence="3">Maltose ABC transporter periplasmic protein</fullName>
    </submittedName>
</protein>
<evidence type="ECO:0000256" key="1">
    <source>
        <dbReference type="SAM" id="Coils"/>
    </source>
</evidence>
<reference evidence="3 4" key="1">
    <citation type="submission" date="2015-09" db="EMBL/GenBank/DDBJ databases">
        <authorList>
            <consortium name="Pathogen Informatics"/>
        </authorList>
    </citation>
    <scope>NUCLEOTIDE SEQUENCE [LARGE SCALE GENOMIC DNA]</scope>
    <source>
        <strain evidence="3 4">2789STDY5834911</strain>
    </source>
</reference>
<dbReference type="InterPro" id="IPR050490">
    <property type="entry name" value="Bact_solute-bd_prot1"/>
</dbReference>
<keyword evidence="2" id="KW-0732">Signal</keyword>
<keyword evidence="1" id="KW-0175">Coiled coil</keyword>
<dbReference type="AlphaFoldDB" id="A0A174U0D6"/>
<evidence type="ECO:0000313" key="4">
    <source>
        <dbReference type="Proteomes" id="UP000095712"/>
    </source>
</evidence>
<dbReference type="Proteomes" id="UP000095712">
    <property type="component" value="Unassembled WGS sequence"/>
</dbReference>
<dbReference type="InterPro" id="IPR006059">
    <property type="entry name" value="SBP"/>
</dbReference>
<feature type="chain" id="PRO_5008034517" evidence="2">
    <location>
        <begin position="31"/>
        <end position="428"/>
    </location>
</feature>
<evidence type="ECO:0000313" key="3">
    <source>
        <dbReference type="EMBL" id="CUQ14181.1"/>
    </source>
</evidence>
<dbReference type="GeneID" id="75077814"/>
<gene>
    <name evidence="3" type="ORF">ERS852523_04124</name>
</gene>
<dbReference type="PANTHER" id="PTHR43649">
    <property type="entry name" value="ARABINOSE-BINDING PROTEIN-RELATED"/>
    <property type="match status" value="1"/>
</dbReference>